<dbReference type="SUPFAM" id="SSF103473">
    <property type="entry name" value="MFS general substrate transporter"/>
    <property type="match status" value="1"/>
</dbReference>
<feature type="transmembrane region" description="Helical" evidence="6">
    <location>
        <begin position="90"/>
        <end position="110"/>
    </location>
</feature>
<comment type="caution">
    <text evidence="8">The sequence shown here is derived from an EMBL/GenBank/DDBJ whole genome shotgun (WGS) entry which is preliminary data.</text>
</comment>
<dbReference type="GeneID" id="90036431"/>
<feature type="transmembrane region" description="Helical" evidence="6">
    <location>
        <begin position="445"/>
        <end position="464"/>
    </location>
</feature>
<dbReference type="InterPro" id="IPR036259">
    <property type="entry name" value="MFS_trans_sf"/>
</dbReference>
<dbReference type="PROSITE" id="PS50850">
    <property type="entry name" value="MFS"/>
    <property type="match status" value="1"/>
</dbReference>
<keyword evidence="4 6" id="KW-1133">Transmembrane helix</keyword>
<evidence type="ECO:0000256" key="5">
    <source>
        <dbReference type="ARBA" id="ARBA00023136"/>
    </source>
</evidence>
<reference evidence="8 9" key="1">
    <citation type="submission" date="2024-03" db="EMBL/GenBank/DDBJ databases">
        <title>Genome-scale model development and genomic sequencing of the oleaginous clade Lipomyces.</title>
        <authorList>
            <consortium name="Lawrence Berkeley National Laboratory"/>
            <person name="Czajka J.J."/>
            <person name="Han Y."/>
            <person name="Kim J."/>
            <person name="Mondo S.J."/>
            <person name="Hofstad B.A."/>
            <person name="Robles A."/>
            <person name="Haridas S."/>
            <person name="Riley R."/>
            <person name="LaButti K."/>
            <person name="Pangilinan J."/>
            <person name="Andreopoulos W."/>
            <person name="Lipzen A."/>
            <person name="Yan J."/>
            <person name="Wang M."/>
            <person name="Ng V."/>
            <person name="Grigoriev I.V."/>
            <person name="Spatafora J.W."/>
            <person name="Magnuson J.K."/>
            <person name="Baker S.E."/>
            <person name="Pomraning K.R."/>
        </authorList>
    </citation>
    <scope>NUCLEOTIDE SEQUENCE [LARGE SCALE GENOMIC DNA]</scope>
    <source>
        <strain evidence="8 9">Phaff 52-87</strain>
    </source>
</reference>
<evidence type="ECO:0000313" key="8">
    <source>
        <dbReference type="EMBL" id="KAK7207312.1"/>
    </source>
</evidence>
<dbReference type="InterPro" id="IPR011701">
    <property type="entry name" value="MFS"/>
</dbReference>
<keyword evidence="3 6" id="KW-0812">Transmembrane</keyword>
<feature type="transmembrane region" description="Helical" evidence="6">
    <location>
        <begin position="363"/>
        <end position="387"/>
    </location>
</feature>
<evidence type="ECO:0000256" key="4">
    <source>
        <dbReference type="ARBA" id="ARBA00022989"/>
    </source>
</evidence>
<name>A0ABR1FC29_9ASCO</name>
<dbReference type="Proteomes" id="UP001498771">
    <property type="component" value="Unassembled WGS sequence"/>
</dbReference>
<evidence type="ECO:0000256" key="6">
    <source>
        <dbReference type="SAM" id="Phobius"/>
    </source>
</evidence>
<protein>
    <submittedName>
        <fullName evidence="8">Major facilitator superfamily domain-containing protein</fullName>
    </submittedName>
</protein>
<dbReference type="PANTHER" id="PTHR23507:SF40">
    <property type="entry name" value="TETRACYCLINE-EFFLUX TRANSPORTER"/>
    <property type="match status" value="1"/>
</dbReference>
<proteinExistence type="predicted"/>
<feature type="transmembrane region" description="Helical" evidence="6">
    <location>
        <begin position="503"/>
        <end position="526"/>
    </location>
</feature>
<dbReference type="PANTHER" id="PTHR23507">
    <property type="entry name" value="ZGC:174356"/>
    <property type="match status" value="1"/>
</dbReference>
<dbReference type="RefSeq" id="XP_064770345.1">
    <property type="nucleotide sequence ID" value="XM_064910919.1"/>
</dbReference>
<feature type="domain" description="Major facilitator superfamily (MFS) profile" evidence="7">
    <location>
        <begin position="99"/>
        <end position="558"/>
    </location>
</feature>
<dbReference type="Pfam" id="PF07690">
    <property type="entry name" value="MFS_1"/>
    <property type="match status" value="1"/>
</dbReference>
<dbReference type="PRINTS" id="PR01035">
    <property type="entry name" value="TCRTETA"/>
</dbReference>
<evidence type="ECO:0000313" key="9">
    <source>
        <dbReference type="Proteomes" id="UP001498771"/>
    </source>
</evidence>
<feature type="transmembrane region" description="Helical" evidence="6">
    <location>
        <begin position="249"/>
        <end position="272"/>
    </location>
</feature>
<evidence type="ECO:0000259" key="7">
    <source>
        <dbReference type="PROSITE" id="PS50850"/>
    </source>
</evidence>
<feature type="transmembrane region" description="Helical" evidence="6">
    <location>
        <begin position="532"/>
        <end position="555"/>
    </location>
</feature>
<evidence type="ECO:0000256" key="3">
    <source>
        <dbReference type="ARBA" id="ARBA00022692"/>
    </source>
</evidence>
<feature type="transmembrane region" description="Helical" evidence="6">
    <location>
        <begin position="212"/>
        <end position="237"/>
    </location>
</feature>
<keyword evidence="9" id="KW-1185">Reference proteome</keyword>
<evidence type="ECO:0000256" key="2">
    <source>
        <dbReference type="ARBA" id="ARBA00004236"/>
    </source>
</evidence>
<comment type="subcellular location">
    <subcellularLocation>
        <location evidence="2">Cell membrane</location>
    </subcellularLocation>
    <subcellularLocation>
        <location evidence="1">Membrane</location>
        <topology evidence="1">Multi-pass membrane protein</topology>
    </subcellularLocation>
</comment>
<feature type="transmembrane region" description="Helical" evidence="6">
    <location>
        <begin position="181"/>
        <end position="200"/>
    </location>
</feature>
<organism evidence="8 9">
    <name type="scientific">Myxozyma melibiosi</name>
    <dbReference type="NCBI Taxonomy" id="54550"/>
    <lineage>
        <taxon>Eukaryota</taxon>
        <taxon>Fungi</taxon>
        <taxon>Dikarya</taxon>
        <taxon>Ascomycota</taxon>
        <taxon>Saccharomycotina</taxon>
        <taxon>Lipomycetes</taxon>
        <taxon>Lipomycetales</taxon>
        <taxon>Lipomycetaceae</taxon>
        <taxon>Myxozyma</taxon>
    </lineage>
</organism>
<dbReference type="Gene3D" id="1.20.1250.20">
    <property type="entry name" value="MFS general substrate transporter like domains"/>
    <property type="match status" value="1"/>
</dbReference>
<evidence type="ECO:0000256" key="1">
    <source>
        <dbReference type="ARBA" id="ARBA00004141"/>
    </source>
</evidence>
<sequence length="588" mass="64542">MSEFVAVQEVIDEDLAFMAAQDVLSSQARPSHGSPVSNKQPNVTVTSARYMDYPERGEQEQWRSTHESRSSNRLSFSFWRPSRTVFKTPSVFFLLPAFLLLTVAHGALMAPKLNLLLTLICRADFPEYNINPHADVDPQCQTPYVHARVSNFNLTVNLIQGILAAVMSPKLGALSDRIGRCAVLAICSLGPLVSVLVLIFMLDSSYEYVYRWYWLAAILDGITGSASAMMAAAFAYTTDSTPADKRASAFGLCHACFSLGLALGPAFGSFLIKSTDSILVVFYAVILAQLLFIGYALFVLPESVSIEHRLDAQQVFNDGRELNSDTGLMPRNLAELLDRLNFLKPLRILWPSSSVAPQIRRNISFLAGIDTILIGAGAGAMMIKLLYAELIFHWSSVEAGYFISIMGVTRAFVLVIVLPLVSRYTVRMFNHGRVSHVGASQSDVFLIRCGVFVEVLAYALYLISRSSTQFMLSGCIGSVGTIASPTIQSTLTKHVPKRKTGELLGAMALLHSLCSIIAPTIFAFVYVNTVGWFPAAFLLMTIVIFGFAFFLSLMLRKNTHDNLYAGVAGEEEVDGAVELEDDQPLHAH</sequence>
<feature type="transmembrane region" description="Helical" evidence="6">
    <location>
        <begin position="278"/>
        <end position="300"/>
    </location>
</feature>
<accession>A0ABR1FC29</accession>
<dbReference type="InterPro" id="IPR020846">
    <property type="entry name" value="MFS_dom"/>
</dbReference>
<feature type="transmembrane region" description="Helical" evidence="6">
    <location>
        <begin position="399"/>
        <end position="424"/>
    </location>
</feature>
<gene>
    <name evidence="8" type="ORF">BZA70DRAFT_264691</name>
</gene>
<dbReference type="EMBL" id="JBBJBU010000001">
    <property type="protein sequence ID" value="KAK7207312.1"/>
    <property type="molecule type" value="Genomic_DNA"/>
</dbReference>
<dbReference type="InterPro" id="IPR001958">
    <property type="entry name" value="Tet-R_TetA/multi-R_MdtG-like"/>
</dbReference>
<keyword evidence="5 6" id="KW-0472">Membrane</keyword>